<dbReference type="Proteomes" id="UP000237433">
    <property type="component" value="Unassembled WGS sequence"/>
</dbReference>
<reference evidence="1 2" key="1">
    <citation type="journal article" date="2015" name="J. Am. Soc. Brew. Chem.">
        <title>Dissolved carbon dioxide selects for lactic acid bacteria able to grow in and spoil packaged beer.</title>
        <authorList>
            <person name="Bergsveinson J."/>
            <person name="Redekop A."/>
            <person name="Zoerb S."/>
            <person name="Ziola B."/>
        </authorList>
    </citation>
    <scope>NUCLEOTIDE SEQUENCE [LARGE SCALE GENOMIC DNA]</scope>
    <source>
        <strain evidence="1 2">CCC B1205</strain>
    </source>
</reference>
<comment type="caution">
    <text evidence="1">The sequence shown here is derived from an EMBL/GenBank/DDBJ whole genome shotgun (WGS) entry which is preliminary data.</text>
</comment>
<sequence>MKQIEIKVIRMSSGKYLCNSGWGGKGQTSDLSGAIKWYGEKGEADPYKTAHDWGGKVVVLLEVQDETRD</sequence>
<gene>
    <name evidence="1" type="ORF">ACX51_10575</name>
</gene>
<evidence type="ECO:0000313" key="1">
    <source>
        <dbReference type="EMBL" id="POE41899.1"/>
    </source>
</evidence>
<proteinExistence type="predicted"/>
<dbReference type="EMBL" id="LGIY01000018">
    <property type="protein sequence ID" value="POE41899.1"/>
    <property type="molecule type" value="Genomic_DNA"/>
</dbReference>
<protein>
    <submittedName>
        <fullName evidence="1">Uncharacterized protein</fullName>
    </submittedName>
</protein>
<accession>A0ABD6VZ73</accession>
<name>A0ABD6VZ73_LACPA</name>
<dbReference type="AlphaFoldDB" id="A0ABD6VZ73"/>
<organism evidence="1 2">
    <name type="scientific">Lacticaseibacillus paracasei</name>
    <name type="common">Lactobacillus paracasei</name>
    <dbReference type="NCBI Taxonomy" id="1597"/>
    <lineage>
        <taxon>Bacteria</taxon>
        <taxon>Bacillati</taxon>
        <taxon>Bacillota</taxon>
        <taxon>Bacilli</taxon>
        <taxon>Lactobacillales</taxon>
        <taxon>Lactobacillaceae</taxon>
        <taxon>Lacticaseibacillus</taxon>
    </lineage>
</organism>
<evidence type="ECO:0000313" key="2">
    <source>
        <dbReference type="Proteomes" id="UP000237433"/>
    </source>
</evidence>
<dbReference type="RefSeq" id="WP_016381976.1">
    <property type="nucleotide sequence ID" value="NZ_CP012148.1"/>
</dbReference>